<feature type="region of interest" description="Disordered" evidence="1">
    <location>
        <begin position="1"/>
        <end position="31"/>
    </location>
</feature>
<gene>
    <name evidence="2" type="ORF">ACFOLH_02905</name>
</gene>
<sequence>MSATTTTRTTTALPSRDGAGAEPRPRPAVSVPELRRAWAAVQAGAFRAGGASNSDPAQTSAAGSTGTWSKTAGERVLPVLGCSGACGASTVAVAVATAALNAAATAPVGPVRVVECSPPAASGVAAASTSELGWDPSGWVRGQRGDLLLERVAEDVDAADQVPTPAVLPVSASPASLATVEGAGALSVLDVGWGLQHVLARPSWLQDEVLMAEHAVLVTTATVPGLRRLEVQLDLLSGVGCTVHAAVIGPRRRRWSRAVAHGLGPHTRALDDDGRLVEVPHDRELAVLGLSPAPLPPALLQAAARLLAPTTTRGVTP</sequence>
<reference evidence="3" key="1">
    <citation type="journal article" date="2019" name="Int. J. Syst. Evol. Microbiol.">
        <title>The Global Catalogue of Microorganisms (GCM) 10K type strain sequencing project: providing services to taxonomists for standard genome sequencing and annotation.</title>
        <authorList>
            <consortium name="The Broad Institute Genomics Platform"/>
            <consortium name="The Broad Institute Genome Sequencing Center for Infectious Disease"/>
            <person name="Wu L."/>
            <person name="Ma J."/>
        </authorList>
    </citation>
    <scope>NUCLEOTIDE SEQUENCE [LARGE SCALE GENOMIC DNA]</scope>
    <source>
        <strain evidence="3">NCAIM B.02333</strain>
    </source>
</reference>
<evidence type="ECO:0000313" key="2">
    <source>
        <dbReference type="EMBL" id="MFC3687285.1"/>
    </source>
</evidence>
<feature type="compositionally biased region" description="Polar residues" evidence="1">
    <location>
        <begin position="51"/>
        <end position="68"/>
    </location>
</feature>
<feature type="compositionally biased region" description="Low complexity" evidence="1">
    <location>
        <begin position="1"/>
        <end position="11"/>
    </location>
</feature>
<protein>
    <recommendedName>
        <fullName evidence="4">MinD-like ATPase involved in chromosome partitioning or flagellar assembly</fullName>
    </recommendedName>
</protein>
<feature type="region of interest" description="Disordered" evidence="1">
    <location>
        <begin position="48"/>
        <end position="68"/>
    </location>
</feature>
<evidence type="ECO:0008006" key="4">
    <source>
        <dbReference type="Google" id="ProtNLM"/>
    </source>
</evidence>
<organism evidence="2 3">
    <name type="scientific">Aquipuribacter hungaricus</name>
    <dbReference type="NCBI Taxonomy" id="545624"/>
    <lineage>
        <taxon>Bacteria</taxon>
        <taxon>Bacillati</taxon>
        <taxon>Actinomycetota</taxon>
        <taxon>Actinomycetes</taxon>
        <taxon>Micrococcales</taxon>
        <taxon>Intrasporangiaceae</taxon>
        <taxon>Aquipuribacter</taxon>
    </lineage>
</organism>
<dbReference type="Proteomes" id="UP001595685">
    <property type="component" value="Unassembled WGS sequence"/>
</dbReference>
<keyword evidence="3" id="KW-1185">Reference proteome</keyword>
<comment type="caution">
    <text evidence="2">The sequence shown here is derived from an EMBL/GenBank/DDBJ whole genome shotgun (WGS) entry which is preliminary data.</text>
</comment>
<name>A0ABV7WBY9_9MICO</name>
<dbReference type="EMBL" id="JBHRWW010000001">
    <property type="protein sequence ID" value="MFC3687285.1"/>
    <property type="molecule type" value="Genomic_DNA"/>
</dbReference>
<evidence type="ECO:0000256" key="1">
    <source>
        <dbReference type="SAM" id="MobiDB-lite"/>
    </source>
</evidence>
<accession>A0ABV7WBY9</accession>
<evidence type="ECO:0000313" key="3">
    <source>
        <dbReference type="Proteomes" id="UP001595685"/>
    </source>
</evidence>
<dbReference type="RefSeq" id="WP_340288722.1">
    <property type="nucleotide sequence ID" value="NZ_JBBEOI010000003.1"/>
</dbReference>
<proteinExistence type="predicted"/>